<dbReference type="EnsemblPlants" id="ORGLA04G0040700.1">
    <property type="protein sequence ID" value="ORGLA04G0040700.1"/>
    <property type="gene ID" value="ORGLA04G0040700"/>
</dbReference>
<keyword evidence="3" id="KW-1185">Reference proteome</keyword>
<evidence type="ECO:0008006" key="4">
    <source>
        <dbReference type="Google" id="ProtNLM"/>
    </source>
</evidence>
<organism evidence="2 3">
    <name type="scientific">Oryza glaberrima</name>
    <name type="common">African rice</name>
    <dbReference type="NCBI Taxonomy" id="4538"/>
    <lineage>
        <taxon>Eukaryota</taxon>
        <taxon>Viridiplantae</taxon>
        <taxon>Streptophyta</taxon>
        <taxon>Embryophyta</taxon>
        <taxon>Tracheophyta</taxon>
        <taxon>Spermatophyta</taxon>
        <taxon>Magnoliopsida</taxon>
        <taxon>Liliopsida</taxon>
        <taxon>Poales</taxon>
        <taxon>Poaceae</taxon>
        <taxon>BOP clade</taxon>
        <taxon>Oryzoideae</taxon>
        <taxon>Oryzeae</taxon>
        <taxon>Oryzinae</taxon>
        <taxon>Oryza</taxon>
    </lineage>
</organism>
<evidence type="ECO:0000256" key="1">
    <source>
        <dbReference type="SAM" id="MobiDB-lite"/>
    </source>
</evidence>
<protein>
    <recommendedName>
        <fullName evidence="4">DUF834 domain-containing protein</fullName>
    </recommendedName>
</protein>
<dbReference type="OMA" id="KGEAHGG"/>
<feature type="compositionally biased region" description="Basic and acidic residues" evidence="1">
    <location>
        <begin position="76"/>
        <end position="88"/>
    </location>
</feature>
<feature type="region of interest" description="Disordered" evidence="1">
    <location>
        <begin position="102"/>
        <end position="130"/>
    </location>
</feature>
<accession>I1PJN8</accession>
<feature type="compositionally biased region" description="Basic and acidic residues" evidence="1">
    <location>
        <begin position="8"/>
        <end position="17"/>
    </location>
</feature>
<dbReference type="AlphaFoldDB" id="I1PJN8"/>
<reference evidence="2" key="1">
    <citation type="submission" date="2015-06" db="UniProtKB">
        <authorList>
            <consortium name="EnsemblPlants"/>
        </authorList>
    </citation>
    <scope>IDENTIFICATION</scope>
</reference>
<proteinExistence type="predicted"/>
<name>I1PJN8_ORYGL</name>
<evidence type="ECO:0000313" key="3">
    <source>
        <dbReference type="Proteomes" id="UP000007306"/>
    </source>
</evidence>
<dbReference type="HOGENOM" id="CLU_2214282_0_0_1"/>
<sequence length="130" mass="13862">MGATRVVEAARDGHGEVSDGGDGWLWRRRGCPAMPVEAEAEETRGDERARGDAAGDRIGGGGRCRLRRRARRRKGEAHGGEGAREHEEIAALMVADAETARGEEMRRAVGDAGEGASDGPRLLIFGPLDM</sequence>
<dbReference type="Gramene" id="ORGLA04G0040700.1">
    <property type="protein sequence ID" value="ORGLA04G0040700.1"/>
    <property type="gene ID" value="ORGLA04G0040700"/>
</dbReference>
<feature type="region of interest" description="Disordered" evidence="1">
    <location>
        <begin position="1"/>
        <end position="88"/>
    </location>
</feature>
<feature type="compositionally biased region" description="Basic residues" evidence="1">
    <location>
        <begin position="64"/>
        <end position="75"/>
    </location>
</feature>
<evidence type="ECO:0000313" key="2">
    <source>
        <dbReference type="EnsemblPlants" id="ORGLA04G0040700.1"/>
    </source>
</evidence>
<feature type="compositionally biased region" description="Basic and acidic residues" evidence="1">
    <location>
        <begin position="41"/>
        <end position="55"/>
    </location>
</feature>
<dbReference type="Proteomes" id="UP000007306">
    <property type="component" value="Chromosome 4"/>
</dbReference>
<reference evidence="2 3" key="2">
    <citation type="submission" date="2018-04" db="EMBL/GenBank/DDBJ databases">
        <title>OglaRS2 (Oryza glaberrima Reference Sequence Version 2).</title>
        <authorList>
            <person name="Zhang J."/>
            <person name="Kudrna D."/>
            <person name="Lee S."/>
            <person name="Talag J."/>
            <person name="Rajasekar S."/>
            <person name="Wing R.A."/>
        </authorList>
    </citation>
    <scope>NUCLEOTIDE SEQUENCE [LARGE SCALE GENOMIC DNA]</scope>
    <source>
        <strain evidence="2 3">cv. IRGC 96717</strain>
    </source>
</reference>